<dbReference type="EMBL" id="CP017774">
    <property type="protein sequence ID" value="AOZ99888.1"/>
    <property type="molecule type" value="Genomic_DNA"/>
</dbReference>
<feature type="chain" id="PRO_5009444337" description="TonB-dependent receptor plug domain-containing protein" evidence="1">
    <location>
        <begin position="22"/>
        <end position="817"/>
    </location>
</feature>
<dbReference type="STRING" id="1306519.BIW12_10860"/>
<feature type="signal peptide" evidence="1">
    <location>
        <begin position="1"/>
        <end position="21"/>
    </location>
</feature>
<dbReference type="Proteomes" id="UP000178198">
    <property type="component" value="Chromosome"/>
</dbReference>
<keyword evidence="1" id="KW-0732">Signal</keyword>
<dbReference type="SUPFAM" id="SSF56935">
    <property type="entry name" value="Porins"/>
    <property type="match status" value="1"/>
</dbReference>
<proteinExistence type="predicted"/>
<name>A0A1D9PBC5_9FLAO</name>
<evidence type="ECO:0008006" key="4">
    <source>
        <dbReference type="Google" id="ProtNLM"/>
    </source>
</evidence>
<evidence type="ECO:0000313" key="2">
    <source>
        <dbReference type="EMBL" id="AOZ99888.1"/>
    </source>
</evidence>
<dbReference type="InterPro" id="IPR037066">
    <property type="entry name" value="Plug_dom_sf"/>
</dbReference>
<keyword evidence="3" id="KW-1185">Reference proteome</keyword>
<dbReference type="AlphaFoldDB" id="A0A1D9PBC5"/>
<dbReference type="RefSeq" id="WP_071185130.1">
    <property type="nucleotide sequence ID" value="NZ_CP017774.1"/>
</dbReference>
<gene>
    <name evidence="2" type="ORF">BIW12_10860</name>
</gene>
<reference evidence="2 3" key="1">
    <citation type="submission" date="2016-10" db="EMBL/GenBank/DDBJ databases">
        <title>Complete Genome Sequence of Flavobacterium sp. PK15.</title>
        <authorList>
            <person name="Ekwe A."/>
            <person name="Kim S.B."/>
        </authorList>
    </citation>
    <scope>NUCLEOTIDE SEQUENCE [LARGE SCALE GENOMIC DNA]</scope>
    <source>
        <strain evidence="2 3">PK15</strain>
    </source>
</reference>
<dbReference type="Gene3D" id="2.170.130.10">
    <property type="entry name" value="TonB-dependent receptor, plug domain"/>
    <property type="match status" value="1"/>
</dbReference>
<evidence type="ECO:0000256" key="1">
    <source>
        <dbReference type="SAM" id="SignalP"/>
    </source>
</evidence>
<protein>
    <recommendedName>
        <fullName evidence="4">TonB-dependent receptor plug domain-containing protein</fullName>
    </recommendedName>
</protein>
<dbReference type="KEGG" id="fcm:BIW12_10860"/>
<organism evidence="2 3">
    <name type="scientific">Flavobacterium commune</name>
    <dbReference type="NCBI Taxonomy" id="1306519"/>
    <lineage>
        <taxon>Bacteria</taxon>
        <taxon>Pseudomonadati</taxon>
        <taxon>Bacteroidota</taxon>
        <taxon>Flavobacteriia</taxon>
        <taxon>Flavobacteriales</taxon>
        <taxon>Flavobacteriaceae</taxon>
        <taxon>Flavobacterium</taxon>
    </lineage>
</organism>
<dbReference type="OrthoDB" id="679547at2"/>
<accession>A0A1D9PBC5</accession>
<evidence type="ECO:0000313" key="3">
    <source>
        <dbReference type="Proteomes" id="UP000178198"/>
    </source>
</evidence>
<sequence length="817" mass="92132">MTKKLFYLLVFFFSIPTINFAQQLSDSIQKTKTTPPEIEKVYLHTDNNYYTVGESLWYKAYSVYAYTNQLFDHSKILYVELLSPESKIISRNITNLEGGLGHGDFILADSLGIKPGTYQLRAYTNWMRNYGDDFVFKKEIQIITPNKENAILSKENNNTKTISKSKKDNSKVENTAAVLVDFFPESGSLVEDVISNVAFKATDSYGNPIEIKGTIFDTNDKPITLFKSIHDGMGKFILQPEKNQKYYAKVTIPNNEEVKINLPEIQKTGYTLSVNKVDEKKIVSIKTNAATLNQNPDADLTLICTTRGITYFEGTQPLKDTKLSFILPEENFPEGIAQITLYDKLSRPQSERLVYIEKNNDITVSLSTDKKQYTPKEKVNLSVSAKDKQGNPLIANFSIAATDTNGINENFDNTLNICSYFLMASDIKGKVHNPNYYFNNSNPARLNHLDLLLLTQGWRDFVWKKFPNLNNNQNFKVEKGISITGKVENLFGTTAKENNQVQMILLNNKATAMLNDTTDVNGKFEFNNIVFKGTATMLLNTKNQKGKNSGEFVLDSIYNQPIAVDFKGYYPLNYEENKITQIKTNIRNKNILFNIPEENQLKDVIITAKKKKDDTTESRYGFADFTYIPEEKGPRSSNIFILLQIAIPNLTATANSVRFNRYNGPPIILVDGIETDMDLLSSISTDDIAKIEAIKGPGAAVFGSQGANGALIIYTKLGKGSTTSKKVFHSIAMPIDGYQNTRFFYSPDYSQPNPLEKDKADIRNTLYWNPYVQPDEKGSTTISYYNNEVDTTVNINLEGITNNGIPIVVKSSYQIKK</sequence>